<dbReference type="InterPro" id="IPR028978">
    <property type="entry name" value="Chorismate_lyase_/UTRA_dom_sf"/>
</dbReference>
<proteinExistence type="predicted"/>
<dbReference type="InterPro" id="IPR036388">
    <property type="entry name" value="WH-like_DNA-bd_sf"/>
</dbReference>
<dbReference type="SMART" id="SM00866">
    <property type="entry name" value="UTRA"/>
    <property type="match status" value="1"/>
</dbReference>
<protein>
    <submittedName>
        <fullName evidence="5">GntR family transcriptional regulator</fullName>
    </submittedName>
</protein>
<accession>A0ABU0LN36</accession>
<evidence type="ECO:0000259" key="4">
    <source>
        <dbReference type="PROSITE" id="PS50949"/>
    </source>
</evidence>
<reference evidence="5 6" key="1">
    <citation type="submission" date="2023-07" db="EMBL/GenBank/DDBJ databases">
        <title>Genomic Encyclopedia of Type Strains, Phase IV (KMG-IV): sequencing the most valuable type-strain genomes for metagenomic binning, comparative biology and taxonomic classification.</title>
        <authorList>
            <person name="Goeker M."/>
        </authorList>
    </citation>
    <scope>NUCLEOTIDE SEQUENCE [LARGE SCALE GENOMIC DNA]</scope>
    <source>
        <strain evidence="5 6">DSM 15561</strain>
    </source>
</reference>
<sequence length="250" mass="27938">MLKDSPSGLTSPDYRRSPVPRYLQVAGVIRRRIEDGVWGPNEKISTLQELEAEFRVARVTVRQAVEVLQSEGLVRRIQGKGTFVSASVEEKRWLKLDLKWHSLAGTIGANVPRFLPVPANPPLPTVQPEDGSPAPRYRYLESVQSRRGQPYSFARVHVDERLLALAPTRFEREPTISVVATLEGLQVKKARQSFIVGTVEPRVANLLAIGIGFPTVEAHLVVVDENDVVIYLADIIYRGDCVQLDVDLLR</sequence>
<dbReference type="PANTHER" id="PTHR44846">
    <property type="entry name" value="MANNOSYL-D-GLYCERATE TRANSPORT/METABOLISM SYSTEM REPRESSOR MNGR-RELATED"/>
    <property type="match status" value="1"/>
</dbReference>
<dbReference type="Gene3D" id="3.40.1410.10">
    <property type="entry name" value="Chorismate lyase-like"/>
    <property type="match status" value="1"/>
</dbReference>
<dbReference type="PANTHER" id="PTHR44846:SF1">
    <property type="entry name" value="MANNOSYL-D-GLYCERATE TRANSPORT_METABOLISM SYSTEM REPRESSOR MNGR-RELATED"/>
    <property type="match status" value="1"/>
</dbReference>
<dbReference type="EMBL" id="JAUSVR010000002">
    <property type="protein sequence ID" value="MDQ0510117.1"/>
    <property type="molecule type" value="Genomic_DNA"/>
</dbReference>
<feature type="domain" description="HTH gntR-type" evidence="4">
    <location>
        <begin position="19"/>
        <end position="87"/>
    </location>
</feature>
<dbReference type="InterPro" id="IPR050679">
    <property type="entry name" value="Bact_HTH_transcr_reg"/>
</dbReference>
<dbReference type="SUPFAM" id="SSF46785">
    <property type="entry name" value="Winged helix' DNA-binding domain"/>
    <property type="match status" value="1"/>
</dbReference>
<keyword evidence="3" id="KW-0804">Transcription</keyword>
<evidence type="ECO:0000256" key="3">
    <source>
        <dbReference type="ARBA" id="ARBA00023163"/>
    </source>
</evidence>
<name>A0ABU0LN36_9HYPH</name>
<dbReference type="Gene3D" id="1.10.10.10">
    <property type="entry name" value="Winged helix-like DNA-binding domain superfamily/Winged helix DNA-binding domain"/>
    <property type="match status" value="1"/>
</dbReference>
<evidence type="ECO:0000313" key="6">
    <source>
        <dbReference type="Proteomes" id="UP001235094"/>
    </source>
</evidence>
<dbReference type="Proteomes" id="UP001235094">
    <property type="component" value="Unassembled WGS sequence"/>
</dbReference>
<dbReference type="PROSITE" id="PS50949">
    <property type="entry name" value="HTH_GNTR"/>
    <property type="match status" value="1"/>
</dbReference>
<gene>
    <name evidence="5" type="ORF">QOZ99_000998</name>
</gene>
<keyword evidence="6" id="KW-1185">Reference proteome</keyword>
<dbReference type="SMART" id="SM00345">
    <property type="entry name" value="HTH_GNTR"/>
    <property type="match status" value="1"/>
</dbReference>
<dbReference type="Pfam" id="PF07702">
    <property type="entry name" value="UTRA"/>
    <property type="match status" value="1"/>
</dbReference>
<dbReference type="RefSeq" id="WP_306888852.1">
    <property type="nucleotide sequence ID" value="NZ_JAUSVR010000002.1"/>
</dbReference>
<comment type="caution">
    <text evidence="5">The sequence shown here is derived from an EMBL/GenBank/DDBJ whole genome shotgun (WGS) entry which is preliminary data.</text>
</comment>
<evidence type="ECO:0000256" key="2">
    <source>
        <dbReference type="ARBA" id="ARBA00023125"/>
    </source>
</evidence>
<keyword evidence="2" id="KW-0238">DNA-binding</keyword>
<dbReference type="InterPro" id="IPR036390">
    <property type="entry name" value="WH_DNA-bd_sf"/>
</dbReference>
<evidence type="ECO:0000313" key="5">
    <source>
        <dbReference type="EMBL" id="MDQ0510117.1"/>
    </source>
</evidence>
<organism evidence="5 6">
    <name type="scientific">Ancylobacter amanitiformis</name>
    <dbReference type="NCBI Taxonomy" id="217069"/>
    <lineage>
        <taxon>Bacteria</taxon>
        <taxon>Pseudomonadati</taxon>
        <taxon>Pseudomonadota</taxon>
        <taxon>Alphaproteobacteria</taxon>
        <taxon>Hyphomicrobiales</taxon>
        <taxon>Xanthobacteraceae</taxon>
        <taxon>Ancylobacter</taxon>
    </lineage>
</organism>
<dbReference type="PRINTS" id="PR00035">
    <property type="entry name" value="HTHGNTR"/>
</dbReference>
<keyword evidence="1" id="KW-0805">Transcription regulation</keyword>
<dbReference type="SUPFAM" id="SSF64288">
    <property type="entry name" value="Chorismate lyase-like"/>
    <property type="match status" value="1"/>
</dbReference>
<dbReference type="CDD" id="cd07377">
    <property type="entry name" value="WHTH_GntR"/>
    <property type="match status" value="1"/>
</dbReference>
<dbReference type="InterPro" id="IPR011663">
    <property type="entry name" value="UTRA"/>
</dbReference>
<evidence type="ECO:0000256" key="1">
    <source>
        <dbReference type="ARBA" id="ARBA00023015"/>
    </source>
</evidence>
<dbReference type="Pfam" id="PF00392">
    <property type="entry name" value="GntR"/>
    <property type="match status" value="1"/>
</dbReference>
<dbReference type="InterPro" id="IPR000524">
    <property type="entry name" value="Tscrpt_reg_HTH_GntR"/>
</dbReference>